<feature type="transmembrane region" description="Helical" evidence="2">
    <location>
        <begin position="60"/>
        <end position="78"/>
    </location>
</feature>
<evidence type="ECO:0000256" key="1">
    <source>
        <dbReference type="SAM" id="MobiDB-lite"/>
    </source>
</evidence>
<dbReference type="PANTHER" id="PTHR28228">
    <property type="entry name" value="SECRETORY COMPONENT PROTEIN SHR3"/>
    <property type="match status" value="1"/>
</dbReference>
<evidence type="ECO:0000256" key="2">
    <source>
        <dbReference type="SAM" id="Phobius"/>
    </source>
</evidence>
<keyword evidence="2" id="KW-0812">Transmembrane</keyword>
<feature type="transmembrane region" description="Helical" evidence="2">
    <location>
        <begin position="156"/>
        <end position="175"/>
    </location>
</feature>
<accession>A0A8K0JQ47</accession>
<sequence>MGWQTHIVTCCTCFLAGSTFHHWIADHNTLWTNPTTEEAVSRAVRYYTLLGSVRYTPLPYIWLAIACIAAGTMAWRSIRGLTSSKGEKFNGGYLFDAACCLLLVRVIVTQASDVFPAVLALSPSSPSPSSPNPFIPGSREYQAVENSVRRLAGTNLTISVLLTGVACLQAGRFYAERSAAKKRAQYLSTQPESSSDSSSSGPLDQAATAVEDATTPVPDYSSGSVGSAGSSAGGKKTRRRAQTPYREMTEEELLELNQSEKPAR</sequence>
<dbReference type="GO" id="GO:0005789">
    <property type="term" value="C:endoplasmic reticulum membrane"/>
    <property type="evidence" value="ECO:0007669"/>
    <property type="project" value="TreeGrafter"/>
</dbReference>
<keyword evidence="4" id="KW-1185">Reference proteome</keyword>
<dbReference type="EMBL" id="JABELV010000016">
    <property type="protein sequence ID" value="KAG7567062.1"/>
    <property type="molecule type" value="Genomic_DNA"/>
</dbReference>
<reference evidence="3" key="1">
    <citation type="submission" date="2020-04" db="EMBL/GenBank/DDBJ databases">
        <title>Analysis of mating type loci in Filobasidium floriforme.</title>
        <authorList>
            <person name="Nowrousian M."/>
        </authorList>
    </citation>
    <scope>NUCLEOTIDE SEQUENCE</scope>
    <source>
        <strain evidence="3">CBS 6242</strain>
    </source>
</reference>
<proteinExistence type="predicted"/>
<dbReference type="AlphaFoldDB" id="A0A8K0JQ47"/>
<feature type="transmembrane region" description="Helical" evidence="2">
    <location>
        <begin position="90"/>
        <end position="108"/>
    </location>
</feature>
<evidence type="ECO:0000313" key="4">
    <source>
        <dbReference type="Proteomes" id="UP000812966"/>
    </source>
</evidence>
<feature type="compositionally biased region" description="Low complexity" evidence="1">
    <location>
        <begin position="221"/>
        <end position="234"/>
    </location>
</feature>
<dbReference type="InterPro" id="IPR013248">
    <property type="entry name" value="Psh3/Shr3"/>
</dbReference>
<gene>
    <name evidence="3" type="ORF">FFLO_01188</name>
</gene>
<name>A0A8K0JQ47_9TREE</name>
<dbReference type="Proteomes" id="UP000812966">
    <property type="component" value="Unassembled WGS sequence"/>
</dbReference>
<dbReference type="SMART" id="SM00786">
    <property type="entry name" value="SHR3_chaperone"/>
    <property type="match status" value="1"/>
</dbReference>
<keyword evidence="2" id="KW-0472">Membrane</keyword>
<keyword evidence="2" id="KW-1133">Transmembrane helix</keyword>
<organism evidence="3 4">
    <name type="scientific">Filobasidium floriforme</name>
    <dbReference type="NCBI Taxonomy" id="5210"/>
    <lineage>
        <taxon>Eukaryota</taxon>
        <taxon>Fungi</taxon>
        <taxon>Dikarya</taxon>
        <taxon>Basidiomycota</taxon>
        <taxon>Agaricomycotina</taxon>
        <taxon>Tremellomycetes</taxon>
        <taxon>Filobasidiales</taxon>
        <taxon>Filobasidiaceae</taxon>
        <taxon>Filobasidium</taxon>
    </lineage>
</organism>
<evidence type="ECO:0000313" key="3">
    <source>
        <dbReference type="EMBL" id="KAG7567062.1"/>
    </source>
</evidence>
<dbReference type="Pfam" id="PF08229">
    <property type="entry name" value="SHR3_chaperone"/>
    <property type="match status" value="1"/>
</dbReference>
<dbReference type="PANTHER" id="PTHR28228:SF1">
    <property type="entry name" value="SECRETORY COMPONENT PROTEIN SHR3"/>
    <property type="match status" value="1"/>
</dbReference>
<feature type="region of interest" description="Disordered" evidence="1">
    <location>
        <begin position="185"/>
        <end position="264"/>
    </location>
</feature>
<dbReference type="GO" id="GO:0006888">
    <property type="term" value="P:endoplasmic reticulum to Golgi vesicle-mediated transport"/>
    <property type="evidence" value="ECO:0007669"/>
    <property type="project" value="TreeGrafter"/>
</dbReference>
<protein>
    <submittedName>
        <fullName evidence="3">Uncharacterized protein</fullName>
    </submittedName>
</protein>
<dbReference type="GO" id="GO:0051082">
    <property type="term" value="F:unfolded protein binding"/>
    <property type="evidence" value="ECO:0007669"/>
    <property type="project" value="TreeGrafter"/>
</dbReference>
<comment type="caution">
    <text evidence="3">The sequence shown here is derived from an EMBL/GenBank/DDBJ whole genome shotgun (WGS) entry which is preliminary data.</text>
</comment>